<reference evidence="5" key="2">
    <citation type="submission" date="2021-04" db="EMBL/GenBank/DDBJ databases">
        <authorList>
            <person name="Gilroy R."/>
        </authorList>
    </citation>
    <scope>NUCLEOTIDE SEQUENCE</scope>
    <source>
        <strain evidence="5">ChiBcec1-1093</strain>
    </source>
</reference>
<dbReference type="PROSITE" id="PS50893">
    <property type="entry name" value="ABC_TRANSPORTER_2"/>
    <property type="match status" value="1"/>
</dbReference>
<sequence>MMKEYLKTDRLAVGYGREPLMREICLHVRRGEIVTLIGPNGAGKSTVLKTIIGRLAPLGGAIWLDGREAAGFTEKERARRVSVVMTDRVRPERMTCREVAAAGRYPHTGRLGILSDRDWDAVDNALRLVGGEDLAEKDFRKVSDGQRQKILLARAICQEPELIVLDEPTSYLDARHKLELLGVLKRLAREKQLAVLLSLHELDMAQRISDYVACVDGGGIRFCGTPEEVFTSARIEKLYGVPGGSYLPEYGCLEFPPPAGKPEVFVIGGQGKGIPVYRRLQREGVPFAAGILYDNDIDVPAARALAAEVICAEAFEPVSGEIYRRAEEVMDSCRHVICCLERFGTFGEANRRLAERGREKLIKMVKGDLS</sequence>
<accession>A0A9D2K6A2</accession>
<name>A0A9D2K6A2_9FIRM</name>
<dbReference type="InterPro" id="IPR003593">
    <property type="entry name" value="AAA+_ATPase"/>
</dbReference>
<evidence type="ECO:0000256" key="3">
    <source>
        <dbReference type="ARBA" id="ARBA00022840"/>
    </source>
</evidence>
<dbReference type="EMBL" id="DXBC01000107">
    <property type="protein sequence ID" value="HIZ79492.1"/>
    <property type="molecule type" value="Genomic_DNA"/>
</dbReference>
<keyword evidence="1" id="KW-0813">Transport</keyword>
<dbReference type="InterPro" id="IPR003439">
    <property type="entry name" value="ABC_transporter-like_ATP-bd"/>
</dbReference>
<reference evidence="5" key="1">
    <citation type="journal article" date="2021" name="PeerJ">
        <title>Extensive microbial diversity within the chicken gut microbiome revealed by metagenomics and culture.</title>
        <authorList>
            <person name="Gilroy R."/>
            <person name="Ravi A."/>
            <person name="Getino M."/>
            <person name="Pursley I."/>
            <person name="Horton D.L."/>
            <person name="Alikhan N.F."/>
            <person name="Baker D."/>
            <person name="Gharbi K."/>
            <person name="Hall N."/>
            <person name="Watson M."/>
            <person name="Adriaenssens E.M."/>
            <person name="Foster-Nyarko E."/>
            <person name="Jarju S."/>
            <person name="Secka A."/>
            <person name="Antonio M."/>
            <person name="Oren A."/>
            <person name="Chaudhuri R.R."/>
            <person name="La Ragione R."/>
            <person name="Hildebrand F."/>
            <person name="Pallen M.J."/>
        </authorList>
    </citation>
    <scope>NUCLEOTIDE SEQUENCE</scope>
    <source>
        <strain evidence="5">ChiBcec1-1093</strain>
    </source>
</reference>
<keyword evidence="3 5" id="KW-0067">ATP-binding</keyword>
<protein>
    <submittedName>
        <fullName evidence="5">ABC transporter ATP-binding protein</fullName>
    </submittedName>
</protein>
<dbReference type="GO" id="GO:0005524">
    <property type="term" value="F:ATP binding"/>
    <property type="evidence" value="ECO:0007669"/>
    <property type="project" value="UniProtKB-KW"/>
</dbReference>
<organism evidence="5 6">
    <name type="scientific">Candidatus Lachnoclostridium stercorigallinarum</name>
    <dbReference type="NCBI Taxonomy" id="2838634"/>
    <lineage>
        <taxon>Bacteria</taxon>
        <taxon>Bacillati</taxon>
        <taxon>Bacillota</taxon>
        <taxon>Clostridia</taxon>
        <taxon>Lachnospirales</taxon>
        <taxon>Lachnospiraceae</taxon>
    </lineage>
</organism>
<dbReference type="SMART" id="SM00382">
    <property type="entry name" value="AAA"/>
    <property type="match status" value="1"/>
</dbReference>
<dbReference type="PANTHER" id="PTHR42794:SF2">
    <property type="entry name" value="ABC TRANSPORTER ATP-BINDING PROTEIN"/>
    <property type="match status" value="1"/>
</dbReference>
<dbReference type="CDD" id="cd03214">
    <property type="entry name" value="ABC_Iron-Siderophores_B12_Hemin"/>
    <property type="match status" value="1"/>
</dbReference>
<comment type="caution">
    <text evidence="5">The sequence shown here is derived from an EMBL/GenBank/DDBJ whole genome shotgun (WGS) entry which is preliminary data.</text>
</comment>
<proteinExistence type="predicted"/>
<evidence type="ECO:0000256" key="1">
    <source>
        <dbReference type="ARBA" id="ARBA00022448"/>
    </source>
</evidence>
<dbReference type="AlphaFoldDB" id="A0A9D2K6A2"/>
<dbReference type="Proteomes" id="UP000824101">
    <property type="component" value="Unassembled WGS sequence"/>
</dbReference>
<evidence type="ECO:0000313" key="6">
    <source>
        <dbReference type="Proteomes" id="UP000824101"/>
    </source>
</evidence>
<dbReference type="Pfam" id="PF00005">
    <property type="entry name" value="ABC_tran"/>
    <property type="match status" value="1"/>
</dbReference>
<evidence type="ECO:0000313" key="5">
    <source>
        <dbReference type="EMBL" id="HIZ79492.1"/>
    </source>
</evidence>
<dbReference type="GO" id="GO:0016887">
    <property type="term" value="F:ATP hydrolysis activity"/>
    <property type="evidence" value="ECO:0007669"/>
    <property type="project" value="InterPro"/>
</dbReference>
<dbReference type="SUPFAM" id="SSF52540">
    <property type="entry name" value="P-loop containing nucleoside triphosphate hydrolases"/>
    <property type="match status" value="1"/>
</dbReference>
<keyword evidence="2" id="KW-0547">Nucleotide-binding</keyword>
<gene>
    <name evidence="5" type="ORF">IAA17_06865</name>
</gene>
<dbReference type="Gene3D" id="3.40.50.300">
    <property type="entry name" value="P-loop containing nucleotide triphosphate hydrolases"/>
    <property type="match status" value="1"/>
</dbReference>
<evidence type="ECO:0000259" key="4">
    <source>
        <dbReference type="PROSITE" id="PS50893"/>
    </source>
</evidence>
<dbReference type="PANTHER" id="PTHR42794">
    <property type="entry name" value="HEMIN IMPORT ATP-BINDING PROTEIN HMUV"/>
    <property type="match status" value="1"/>
</dbReference>
<feature type="domain" description="ABC transporter" evidence="4">
    <location>
        <begin position="6"/>
        <end position="242"/>
    </location>
</feature>
<dbReference type="FunFam" id="3.40.50.300:FF:000134">
    <property type="entry name" value="Iron-enterobactin ABC transporter ATP-binding protein"/>
    <property type="match status" value="1"/>
</dbReference>
<evidence type="ECO:0000256" key="2">
    <source>
        <dbReference type="ARBA" id="ARBA00022741"/>
    </source>
</evidence>
<dbReference type="InterPro" id="IPR027417">
    <property type="entry name" value="P-loop_NTPase"/>
</dbReference>